<dbReference type="SUPFAM" id="SSF55785">
    <property type="entry name" value="PYP-like sensor domain (PAS domain)"/>
    <property type="match status" value="3"/>
</dbReference>
<evidence type="ECO:0000256" key="3">
    <source>
        <dbReference type="ARBA" id="ARBA00022553"/>
    </source>
</evidence>
<dbReference type="Pfam" id="PF00512">
    <property type="entry name" value="HisKA"/>
    <property type="match status" value="1"/>
</dbReference>
<comment type="catalytic activity">
    <reaction evidence="1">
        <text>ATP + protein L-histidine = ADP + protein N-phospho-L-histidine.</text>
        <dbReference type="EC" id="2.7.13.3"/>
    </reaction>
</comment>
<dbReference type="FunFam" id="3.30.565.10:FF:000037">
    <property type="entry name" value="Hybrid sensor histidine kinase/response regulator"/>
    <property type="match status" value="1"/>
</dbReference>
<dbReference type="CDD" id="cd00082">
    <property type="entry name" value="HisKA"/>
    <property type="match status" value="1"/>
</dbReference>
<protein>
    <recommendedName>
        <fullName evidence="2">histidine kinase</fullName>
        <ecNumber evidence="2">2.7.13.3</ecNumber>
    </recommendedName>
</protein>
<feature type="coiled-coil region" evidence="9">
    <location>
        <begin position="387"/>
        <end position="421"/>
    </location>
</feature>
<dbReference type="PROSITE" id="PS50113">
    <property type="entry name" value="PAC"/>
    <property type="match status" value="1"/>
</dbReference>
<keyword evidence="9" id="KW-0175">Coiled coil</keyword>
<dbReference type="SUPFAM" id="SSF55874">
    <property type="entry name" value="ATPase domain of HSP90 chaperone/DNA topoisomerase II/histidine kinase"/>
    <property type="match status" value="1"/>
</dbReference>
<dbReference type="CDD" id="cd16922">
    <property type="entry name" value="HATPase_EvgS-ArcB-TorS-like"/>
    <property type="match status" value="1"/>
</dbReference>
<feature type="domain" description="PAC" evidence="12">
    <location>
        <begin position="177"/>
        <end position="229"/>
    </location>
</feature>
<dbReference type="SMART" id="SM00387">
    <property type="entry name" value="HATPase_c"/>
    <property type="match status" value="1"/>
</dbReference>
<dbReference type="SMART" id="SM00091">
    <property type="entry name" value="PAS"/>
    <property type="match status" value="3"/>
</dbReference>
<name>L1QHM3_9CLOT</name>
<sequence length="800" mass="93047">MGNEMKEFLDKLDDYILVVNNKGLIKYCNEALLNKLNYTIEEIEEINIYNLFANDVSIKGFIEEETLYEVISKQKQKIKVLVRGYWQNINSENLVFLVFKERFDSEDILKKALDRISFKIWIKDLNGRYRYVNKIFAQSLGVKKEDMIGKLTSDFFKGDNLKNIMDNDKLVITTKKQNLKEECIVDNGVKRWNRTHFIPILNKVGEVEYISGFSKDITLTKNLESQIVYRHNKLSTVKNDIYNNDILESKRLLNIDSELISFLNADSISIWLYDDDNEKLIPFLKVGLSDETLANIDEVHVNREKFYSDMHTGEIGKIQEINNIQSFIDKRVRTEKYLKYYGVYKVEFDNEILGLLCLGYRELNLNKQINNDYINFLCNQIATLIKKEKLSLQLKHEFENRKKLERELQNFLEIAADLMAIIDKDSRFIKVNGRWNKILGWEEEELLKMNYASVIHEDDLEDVIIKANSLKYKVGYKDKNFEHRFKCKDGKIKWISWNGKYNPDKNQYMVTGKDITQQKIAENRNEFFEKALQLESIKNEFFANISHEFTTPLNIILATIQLINTYISNEKITVADDVDLDKYIKSIKQNSYRLLRLANNLIDMTKIDSGYYKINLENHNIVNIIEDITLSVASYIENKGIKLTFDTDIEEKIIACDPDKIERIMLNLLSNATKYTNKNGKIDVDLTSDEEFIVVSIKDSGIGIPKEKVGAIFNRFVQVDSSLTRKCEGSGIGLSLVKSLIEMHGGEINVYSEQGIGTEFILKLPVKTIDNSAEEKIITTNAINKVEKCNIEFSDIYDIY</sequence>
<dbReference type="GO" id="GO:0000155">
    <property type="term" value="F:phosphorelay sensor kinase activity"/>
    <property type="evidence" value="ECO:0007669"/>
    <property type="project" value="InterPro"/>
</dbReference>
<dbReference type="Gene3D" id="3.30.450.20">
    <property type="entry name" value="PAS domain"/>
    <property type="match status" value="2"/>
</dbReference>
<keyword evidence="14" id="KW-1185">Reference proteome</keyword>
<dbReference type="InterPro" id="IPR013655">
    <property type="entry name" value="PAS_fold_3"/>
</dbReference>
<evidence type="ECO:0000259" key="11">
    <source>
        <dbReference type="PROSITE" id="PS50112"/>
    </source>
</evidence>
<dbReference type="PRINTS" id="PR00344">
    <property type="entry name" value="BCTRLSENSOR"/>
</dbReference>
<proteinExistence type="predicted"/>
<dbReference type="InterPro" id="IPR036890">
    <property type="entry name" value="HATPase_C_sf"/>
</dbReference>
<dbReference type="HOGENOM" id="CLU_000445_89_20_9"/>
<dbReference type="InterPro" id="IPR004358">
    <property type="entry name" value="Sig_transdc_His_kin-like_C"/>
</dbReference>
<organism evidence="13 14">
    <name type="scientific">Clostridium celatum DSM 1785</name>
    <dbReference type="NCBI Taxonomy" id="545697"/>
    <lineage>
        <taxon>Bacteria</taxon>
        <taxon>Bacillati</taxon>
        <taxon>Bacillota</taxon>
        <taxon>Clostridia</taxon>
        <taxon>Eubacteriales</taxon>
        <taxon>Clostridiaceae</taxon>
        <taxon>Clostridium</taxon>
    </lineage>
</organism>
<feature type="domain" description="Histidine kinase" evidence="10">
    <location>
        <begin position="544"/>
        <end position="768"/>
    </location>
</feature>
<keyword evidence="5" id="KW-0547">Nucleotide-binding</keyword>
<dbReference type="Gene3D" id="3.30.565.10">
    <property type="entry name" value="Histidine kinase-like ATPase, C-terminal domain"/>
    <property type="match status" value="1"/>
</dbReference>
<dbReference type="SMART" id="SM00388">
    <property type="entry name" value="HisKA"/>
    <property type="match status" value="1"/>
</dbReference>
<dbReference type="Pfam" id="PF02518">
    <property type="entry name" value="HATPase_c"/>
    <property type="match status" value="1"/>
</dbReference>
<dbReference type="InterPro" id="IPR035965">
    <property type="entry name" value="PAS-like_dom_sf"/>
</dbReference>
<dbReference type="SMART" id="SM00086">
    <property type="entry name" value="PAC"/>
    <property type="match status" value="2"/>
</dbReference>
<comment type="caution">
    <text evidence="13">The sequence shown here is derived from an EMBL/GenBank/DDBJ whole genome shotgun (WGS) entry which is preliminary data.</text>
</comment>
<dbReference type="Pfam" id="PF08447">
    <property type="entry name" value="PAS_3"/>
    <property type="match status" value="1"/>
</dbReference>
<evidence type="ECO:0000313" key="14">
    <source>
        <dbReference type="Proteomes" id="UP000010420"/>
    </source>
</evidence>
<gene>
    <name evidence="13" type="ORF">HMPREF0216_01375</name>
</gene>
<evidence type="ECO:0000256" key="4">
    <source>
        <dbReference type="ARBA" id="ARBA00022679"/>
    </source>
</evidence>
<dbReference type="Pfam" id="PF08448">
    <property type="entry name" value="PAS_4"/>
    <property type="match status" value="1"/>
</dbReference>
<evidence type="ECO:0000259" key="12">
    <source>
        <dbReference type="PROSITE" id="PS50113"/>
    </source>
</evidence>
<dbReference type="InterPro" id="IPR001610">
    <property type="entry name" value="PAC"/>
</dbReference>
<feature type="domain" description="PAS" evidence="11">
    <location>
        <begin position="1"/>
        <end position="43"/>
    </location>
</feature>
<dbReference type="CDD" id="cd00130">
    <property type="entry name" value="PAS"/>
    <property type="match status" value="2"/>
</dbReference>
<keyword evidence="7" id="KW-0067">ATP-binding</keyword>
<feature type="domain" description="PAS" evidence="11">
    <location>
        <begin position="404"/>
        <end position="463"/>
    </location>
</feature>
<keyword evidence="3" id="KW-0597">Phosphoprotein</keyword>
<dbReference type="GO" id="GO:0005524">
    <property type="term" value="F:ATP binding"/>
    <property type="evidence" value="ECO:0007669"/>
    <property type="project" value="UniProtKB-KW"/>
</dbReference>
<dbReference type="Proteomes" id="UP000010420">
    <property type="component" value="Unassembled WGS sequence"/>
</dbReference>
<dbReference type="Pfam" id="PF13426">
    <property type="entry name" value="PAS_9"/>
    <property type="match status" value="1"/>
</dbReference>
<evidence type="ECO:0000256" key="8">
    <source>
        <dbReference type="ARBA" id="ARBA00023012"/>
    </source>
</evidence>
<dbReference type="STRING" id="545697.HMPREF0216_01375"/>
<feature type="domain" description="PAS" evidence="11">
    <location>
        <begin position="105"/>
        <end position="175"/>
    </location>
</feature>
<evidence type="ECO:0000256" key="2">
    <source>
        <dbReference type="ARBA" id="ARBA00012438"/>
    </source>
</evidence>
<dbReference type="EC" id="2.7.13.3" evidence="2"/>
<dbReference type="PANTHER" id="PTHR43547:SF2">
    <property type="entry name" value="HYBRID SIGNAL TRANSDUCTION HISTIDINE KINASE C"/>
    <property type="match status" value="1"/>
</dbReference>
<evidence type="ECO:0000259" key="10">
    <source>
        <dbReference type="PROSITE" id="PS50109"/>
    </source>
</evidence>
<dbReference type="OrthoDB" id="9813394at2"/>
<dbReference type="InterPro" id="IPR000700">
    <property type="entry name" value="PAS-assoc_C"/>
</dbReference>
<accession>L1QHM3</accession>
<dbReference type="eggNOG" id="COG2205">
    <property type="taxonomic scope" value="Bacteria"/>
</dbReference>
<evidence type="ECO:0000256" key="1">
    <source>
        <dbReference type="ARBA" id="ARBA00000085"/>
    </source>
</evidence>
<dbReference type="PROSITE" id="PS50112">
    <property type="entry name" value="PAS"/>
    <property type="match status" value="3"/>
</dbReference>
<dbReference type="InterPro" id="IPR005467">
    <property type="entry name" value="His_kinase_dom"/>
</dbReference>
<dbReference type="EMBL" id="AMEZ01000035">
    <property type="protein sequence ID" value="EKY27426.1"/>
    <property type="molecule type" value="Genomic_DNA"/>
</dbReference>
<evidence type="ECO:0000256" key="6">
    <source>
        <dbReference type="ARBA" id="ARBA00022777"/>
    </source>
</evidence>
<dbReference type="InterPro" id="IPR000014">
    <property type="entry name" value="PAS"/>
</dbReference>
<dbReference type="PROSITE" id="PS50109">
    <property type="entry name" value="HIS_KIN"/>
    <property type="match status" value="1"/>
</dbReference>
<dbReference type="InterPro" id="IPR003661">
    <property type="entry name" value="HisK_dim/P_dom"/>
</dbReference>
<dbReference type="InterPro" id="IPR013656">
    <property type="entry name" value="PAS_4"/>
</dbReference>
<dbReference type="AlphaFoldDB" id="L1QHM3"/>
<keyword evidence="6" id="KW-0418">Kinase</keyword>
<keyword evidence="8" id="KW-0902">Two-component regulatory system</keyword>
<reference evidence="13 14" key="1">
    <citation type="submission" date="2012-05" db="EMBL/GenBank/DDBJ databases">
        <authorList>
            <person name="Weinstock G."/>
            <person name="Sodergren E."/>
            <person name="Lobos E.A."/>
            <person name="Fulton L."/>
            <person name="Fulton R."/>
            <person name="Courtney L."/>
            <person name="Fronick C."/>
            <person name="O'Laughlin M."/>
            <person name="Godfrey J."/>
            <person name="Wilson R.M."/>
            <person name="Miner T."/>
            <person name="Farmer C."/>
            <person name="Delehaunty K."/>
            <person name="Cordes M."/>
            <person name="Minx P."/>
            <person name="Tomlinson C."/>
            <person name="Chen J."/>
            <person name="Wollam A."/>
            <person name="Pepin K.H."/>
            <person name="Bhonagiri V."/>
            <person name="Zhang X."/>
            <person name="Suruliraj S."/>
            <person name="Warren W."/>
            <person name="Mitreva M."/>
            <person name="Mardis E.R."/>
            <person name="Wilson R.K."/>
        </authorList>
    </citation>
    <scope>NUCLEOTIDE SEQUENCE [LARGE SCALE GENOMIC DNA]</scope>
    <source>
        <strain evidence="13 14">DSM 1785</strain>
    </source>
</reference>
<evidence type="ECO:0000256" key="7">
    <source>
        <dbReference type="ARBA" id="ARBA00022840"/>
    </source>
</evidence>
<dbReference type="SUPFAM" id="SSF55781">
    <property type="entry name" value="GAF domain-like"/>
    <property type="match status" value="1"/>
</dbReference>
<dbReference type="Gene3D" id="1.10.287.130">
    <property type="match status" value="1"/>
</dbReference>
<dbReference type="InterPro" id="IPR003594">
    <property type="entry name" value="HATPase_dom"/>
</dbReference>
<dbReference type="PANTHER" id="PTHR43547">
    <property type="entry name" value="TWO-COMPONENT HISTIDINE KINASE"/>
    <property type="match status" value="1"/>
</dbReference>
<evidence type="ECO:0000256" key="5">
    <source>
        <dbReference type="ARBA" id="ARBA00022741"/>
    </source>
</evidence>
<keyword evidence="4" id="KW-0808">Transferase</keyword>
<dbReference type="NCBIfam" id="TIGR00229">
    <property type="entry name" value="sensory_box"/>
    <property type="match status" value="2"/>
</dbReference>
<evidence type="ECO:0000256" key="9">
    <source>
        <dbReference type="SAM" id="Coils"/>
    </source>
</evidence>
<dbReference type="InterPro" id="IPR036097">
    <property type="entry name" value="HisK_dim/P_sf"/>
</dbReference>
<dbReference type="PATRIC" id="fig|545697.3.peg.1354"/>
<dbReference type="SUPFAM" id="SSF47384">
    <property type="entry name" value="Homodimeric domain of signal transducing histidine kinase"/>
    <property type="match status" value="1"/>
</dbReference>
<evidence type="ECO:0000313" key="13">
    <source>
        <dbReference type="EMBL" id="EKY27426.1"/>
    </source>
</evidence>